<feature type="domain" description="Prolow-density lipoprotein receptor-related protein 1-like beta-propeller" evidence="1">
    <location>
        <begin position="84"/>
        <end position="250"/>
    </location>
</feature>
<dbReference type="InterPro" id="IPR050778">
    <property type="entry name" value="Cueball_EGF_LRP_Nidogen"/>
</dbReference>
<dbReference type="SUPFAM" id="SSF101898">
    <property type="entry name" value="NHL repeat"/>
    <property type="match status" value="2"/>
</dbReference>
<gene>
    <name evidence="2" type="ORF">CRI94_01635</name>
</gene>
<dbReference type="Gene3D" id="2.60.40.10">
    <property type="entry name" value="Immunoglobulins"/>
    <property type="match status" value="1"/>
</dbReference>
<evidence type="ECO:0000313" key="2">
    <source>
        <dbReference type="EMBL" id="PEN15015.1"/>
    </source>
</evidence>
<dbReference type="NCBIfam" id="TIGR04183">
    <property type="entry name" value="Por_Secre_tail"/>
    <property type="match status" value="1"/>
</dbReference>
<dbReference type="InterPro" id="IPR000033">
    <property type="entry name" value="LDLR_classB_rpt"/>
</dbReference>
<sequence>MLCANILLFNRPLHVMHTSTTRLWGFLFSFFLLFASVDVQPSVAQDQLYWSASGSGTGVYTADLDGNSEQKILGRLRAPIDVAVHEQNGDVYYTDTADNAIYRVTGSGAPASIVATDAPVGIDVDEAGGHIYWTTRNSTNGIYRADLNGGNVTLITDGLVNPEGLAVDPANDHIYWLSGVRSSSTVTAVRRVDFDGSNATTLVNNPGANVYRIVLDVPNNKMYWTTRQDNTASSVQGANLDGSNVQNVVTGSIEAPQGLALDADDGTLYWSETALSGRGLYSAATDGSNVTQITQTRGVISGLAVDPTDDSILSSDFLRDVVERRNASGTLLDVLDQAPLASYGAFTIDADGLLYFTDDVRGEIVRFGPDGTGRVVIVSGETSPVDVTYDKSTDNLYWIDSASSGTWTVRRSSRFGQSPQTILSKTGNGEMADIAIDESSGRVYVTDPEAGELIGMDDDGSNVSTILSGIDPGPGLAVRSTDGAILWTNTATSTIDAVNPDGSGATTVISDTEAENPEDVSAPPFGNLLYWTTATDKLKQSNLDGSNVSTVSTPGAAPVAVLRGPQNPLPVTLVGFDVRTSRDRAILEWTTASEVNNAGFGIERSADGTSFEHIGFVNGAGTTEQAQSYRFADEDVPTGTTLHYRLRQTDVDGTTWLSPVQTVMLETVDTRIHALSPHPVRSQTTFSFETPVAGPLTLEVFDLLGRRVTKLAHGRYAAGTHTATIQPDGWASGTYILRLSSPSDVVTQRFTVVR</sequence>
<accession>A0A2A8D255</accession>
<dbReference type="InterPro" id="IPR013783">
    <property type="entry name" value="Ig-like_fold"/>
</dbReference>
<dbReference type="InterPro" id="IPR032485">
    <property type="entry name" value="LRP1-like_beta_prop"/>
</dbReference>
<dbReference type="Gene3D" id="2.120.10.30">
    <property type="entry name" value="TolB, C-terminal domain"/>
    <property type="match status" value="3"/>
</dbReference>
<proteinExistence type="predicted"/>
<evidence type="ECO:0000313" key="3">
    <source>
        <dbReference type="Proteomes" id="UP000220102"/>
    </source>
</evidence>
<keyword evidence="3" id="KW-1185">Reference proteome</keyword>
<dbReference type="Pfam" id="PF16472">
    <property type="entry name" value="DUF5050"/>
    <property type="match status" value="1"/>
</dbReference>
<dbReference type="InterPro" id="IPR011042">
    <property type="entry name" value="6-blade_b-propeller_TolB-like"/>
</dbReference>
<dbReference type="PANTHER" id="PTHR46513">
    <property type="entry name" value="VITELLOGENIN RECEPTOR-LIKE PROTEIN-RELATED-RELATED"/>
    <property type="match status" value="1"/>
</dbReference>
<dbReference type="EMBL" id="PDEQ01000001">
    <property type="protein sequence ID" value="PEN15015.1"/>
    <property type="molecule type" value="Genomic_DNA"/>
</dbReference>
<comment type="caution">
    <text evidence="2">The sequence shown here is derived from an EMBL/GenBank/DDBJ whole genome shotgun (WGS) entry which is preliminary data.</text>
</comment>
<organism evidence="2 3">
    <name type="scientific">Longibacter salinarum</name>
    <dbReference type="NCBI Taxonomy" id="1850348"/>
    <lineage>
        <taxon>Bacteria</taxon>
        <taxon>Pseudomonadati</taxon>
        <taxon>Rhodothermota</taxon>
        <taxon>Rhodothermia</taxon>
        <taxon>Rhodothermales</taxon>
        <taxon>Salisaetaceae</taxon>
        <taxon>Longibacter</taxon>
    </lineage>
</organism>
<name>A0A2A8D255_9BACT</name>
<dbReference type="PROSITE" id="PS51120">
    <property type="entry name" value="LDLRB"/>
    <property type="match status" value="2"/>
</dbReference>
<dbReference type="SMART" id="SM00135">
    <property type="entry name" value="LY"/>
    <property type="match status" value="10"/>
</dbReference>
<reference evidence="2 3" key="1">
    <citation type="submission" date="2017-10" db="EMBL/GenBank/DDBJ databases">
        <title>Draft genome of Longibacter Salinarum.</title>
        <authorList>
            <person name="Goh K.M."/>
            <person name="Shamsir M.S."/>
            <person name="Lim S.W."/>
        </authorList>
    </citation>
    <scope>NUCLEOTIDE SEQUENCE [LARGE SCALE GENOMIC DNA]</scope>
    <source>
        <strain evidence="2 3">KCTC 52045</strain>
    </source>
</reference>
<protein>
    <recommendedName>
        <fullName evidence="1">Prolow-density lipoprotein receptor-related protein 1-like beta-propeller domain-containing protein</fullName>
    </recommendedName>
</protein>
<dbReference type="Proteomes" id="UP000220102">
    <property type="component" value="Unassembled WGS sequence"/>
</dbReference>
<evidence type="ECO:0000259" key="1">
    <source>
        <dbReference type="Pfam" id="PF16472"/>
    </source>
</evidence>
<dbReference type="InterPro" id="IPR026444">
    <property type="entry name" value="Secre_tail"/>
</dbReference>
<dbReference type="AlphaFoldDB" id="A0A2A8D255"/>
<dbReference type="OrthoDB" id="975579at2"/>